<sequence>MNDEDGSVAQPESDVVSSVEECMKLLLRSGFRRTVVRDQFTCVNAVMFRRVWRGTNETVLALSESEALAYRVAEGDADPADPFVVDPDLTMWQCGGEFLDVAGQLLGLPAAPGQSAFDRNSGG</sequence>
<keyword evidence="2" id="KW-1185">Reference proteome</keyword>
<dbReference type="STRING" id="84724.SAMN04488564_106107"/>
<organism evidence="1 2">
    <name type="scientific">Lentzea waywayandensis</name>
    <dbReference type="NCBI Taxonomy" id="84724"/>
    <lineage>
        <taxon>Bacteria</taxon>
        <taxon>Bacillati</taxon>
        <taxon>Actinomycetota</taxon>
        <taxon>Actinomycetes</taxon>
        <taxon>Pseudonocardiales</taxon>
        <taxon>Pseudonocardiaceae</taxon>
        <taxon>Lentzea</taxon>
    </lineage>
</organism>
<dbReference type="Proteomes" id="UP000198583">
    <property type="component" value="Unassembled WGS sequence"/>
</dbReference>
<evidence type="ECO:0000313" key="2">
    <source>
        <dbReference type="Proteomes" id="UP000198583"/>
    </source>
</evidence>
<gene>
    <name evidence="1" type="ORF">SAMN04488564_106107</name>
</gene>
<name>A0A1I6EX97_9PSEU</name>
<dbReference type="EMBL" id="FOYL01000006">
    <property type="protein sequence ID" value="SFR22238.1"/>
    <property type="molecule type" value="Genomic_DNA"/>
</dbReference>
<dbReference type="AlphaFoldDB" id="A0A1I6EX97"/>
<evidence type="ECO:0000313" key="1">
    <source>
        <dbReference type="EMBL" id="SFR22238.1"/>
    </source>
</evidence>
<proteinExistence type="predicted"/>
<accession>A0A1I6EX97</accession>
<reference evidence="2" key="1">
    <citation type="submission" date="2016-10" db="EMBL/GenBank/DDBJ databases">
        <authorList>
            <person name="Varghese N."/>
            <person name="Submissions S."/>
        </authorList>
    </citation>
    <scope>NUCLEOTIDE SEQUENCE [LARGE SCALE GENOMIC DNA]</scope>
    <source>
        <strain evidence="2">DSM 44232</strain>
    </source>
</reference>
<protein>
    <submittedName>
        <fullName evidence="1">Uncharacterized protein</fullName>
    </submittedName>
</protein>